<dbReference type="GO" id="GO:0019354">
    <property type="term" value="P:siroheme biosynthetic process"/>
    <property type="evidence" value="ECO:0007669"/>
    <property type="project" value="UniProtKB-UniPathway"/>
</dbReference>
<dbReference type="GO" id="GO:0043115">
    <property type="term" value="F:precorrin-2 dehydrogenase activity"/>
    <property type="evidence" value="ECO:0007669"/>
    <property type="project" value="UniProtKB-EC"/>
</dbReference>
<evidence type="ECO:0000256" key="5">
    <source>
        <dbReference type="ARBA" id="ARBA00023244"/>
    </source>
</evidence>
<reference evidence="7 8" key="1">
    <citation type="submission" date="2016-11" db="EMBL/GenBank/DDBJ databases">
        <title>Comparative genomics of Acidibacillus ferroxidans species.</title>
        <authorList>
            <person name="Oliveira G."/>
            <person name="Nunes G."/>
            <person name="Oliveira R."/>
            <person name="Araujo F."/>
            <person name="Salim A."/>
            <person name="Scholte L."/>
            <person name="Morais D."/>
            <person name="Nancucheo I."/>
            <person name="Johnson D.B."/>
            <person name="Grail B."/>
            <person name="Bittencourt J."/>
            <person name="Valadares R."/>
        </authorList>
    </citation>
    <scope>NUCLEOTIDE SEQUENCE [LARGE SCALE GENOMIC DNA]</scope>
    <source>
        <strain evidence="7 8">Y002</strain>
    </source>
</reference>
<sequence>MSFYSAFLDLQGEPCLVVGGGIVALRKVRTLIEAGAKITVVSPSLHTELADLRDSQALLHVARTYHVKDLAAKRLVFAATNDASVNAQVARDAKQHGIFVNVSDDPTLCTFLVPAVIRRGEIQVAIGSSGQSPALTRALREYIEEYLPQELGELASYLANIRKEILSLDRSTKMKHESLKNLITADLLRLWQSGHGAAFQDTVTRVCMEYGLSVDPLPQHKRSEIENIDRKIGDETL</sequence>
<dbReference type="SUPFAM" id="SSF75615">
    <property type="entry name" value="Siroheme synthase middle domains-like"/>
    <property type="match status" value="1"/>
</dbReference>
<dbReference type="GO" id="GO:0004325">
    <property type="term" value="F:ferrochelatase activity"/>
    <property type="evidence" value="ECO:0007669"/>
    <property type="project" value="InterPro"/>
</dbReference>
<evidence type="ECO:0000256" key="6">
    <source>
        <dbReference type="ARBA" id="ARBA00047561"/>
    </source>
</evidence>
<keyword evidence="3" id="KW-0560">Oxidoreductase</keyword>
<evidence type="ECO:0000313" key="7">
    <source>
        <dbReference type="EMBL" id="PWI58725.1"/>
    </source>
</evidence>
<protein>
    <recommendedName>
        <fullName evidence="2">precorrin-2 dehydrogenase</fullName>
        <ecNumber evidence="2">1.3.1.76</ecNumber>
    </recommendedName>
</protein>
<organism evidence="7 8">
    <name type="scientific">Sulfoacidibacillus thermotolerans</name>
    <name type="common">Acidibacillus sulfuroxidans</name>
    <dbReference type="NCBI Taxonomy" id="1765684"/>
    <lineage>
        <taxon>Bacteria</taxon>
        <taxon>Bacillati</taxon>
        <taxon>Bacillota</taxon>
        <taxon>Bacilli</taxon>
        <taxon>Bacillales</taxon>
        <taxon>Alicyclobacillaceae</taxon>
        <taxon>Sulfoacidibacillus</taxon>
    </lineage>
</organism>
<evidence type="ECO:0000256" key="3">
    <source>
        <dbReference type="ARBA" id="ARBA00023002"/>
    </source>
</evidence>
<accession>A0A2U3DBT5</accession>
<dbReference type="PANTHER" id="PTHR35330">
    <property type="entry name" value="SIROHEME BIOSYNTHESIS PROTEIN MET8"/>
    <property type="match status" value="1"/>
</dbReference>
<dbReference type="UniPathway" id="UPA00262">
    <property type="reaction ID" value="UER00222"/>
</dbReference>
<dbReference type="Gene3D" id="3.30.160.110">
    <property type="entry name" value="Siroheme synthase, domain 2"/>
    <property type="match status" value="1"/>
</dbReference>
<dbReference type="AlphaFoldDB" id="A0A2U3DBT5"/>
<name>A0A2U3DBT5_SULT2</name>
<evidence type="ECO:0000256" key="2">
    <source>
        <dbReference type="ARBA" id="ARBA00012400"/>
    </source>
</evidence>
<dbReference type="InterPro" id="IPR036291">
    <property type="entry name" value="NAD(P)-bd_dom_sf"/>
</dbReference>
<evidence type="ECO:0000256" key="4">
    <source>
        <dbReference type="ARBA" id="ARBA00023027"/>
    </source>
</evidence>
<gene>
    <name evidence="7" type="ORF">BM613_01110</name>
</gene>
<dbReference type="NCBIfam" id="TIGR01470">
    <property type="entry name" value="cysG_Nterm"/>
    <property type="match status" value="1"/>
</dbReference>
<dbReference type="Gene3D" id="3.40.50.720">
    <property type="entry name" value="NAD(P)-binding Rossmann-like Domain"/>
    <property type="match status" value="1"/>
</dbReference>
<dbReference type="InterPro" id="IPR028161">
    <property type="entry name" value="Met8-like"/>
</dbReference>
<evidence type="ECO:0000313" key="8">
    <source>
        <dbReference type="Proteomes" id="UP000245380"/>
    </source>
</evidence>
<dbReference type="PANTHER" id="PTHR35330:SF1">
    <property type="entry name" value="SIROHEME BIOSYNTHESIS PROTEIN MET8"/>
    <property type="match status" value="1"/>
</dbReference>
<proteinExistence type="predicted"/>
<dbReference type="Pfam" id="PF13241">
    <property type="entry name" value="NAD_binding_7"/>
    <property type="match status" value="1"/>
</dbReference>
<dbReference type="RefSeq" id="WP_109429316.1">
    <property type="nucleotide sequence ID" value="NZ_MPDK01000002.1"/>
</dbReference>
<keyword evidence="5" id="KW-0627">Porphyrin biosynthesis</keyword>
<keyword evidence="4" id="KW-0520">NAD</keyword>
<dbReference type="EC" id="1.3.1.76" evidence="2"/>
<comment type="catalytic activity">
    <reaction evidence="6">
        <text>precorrin-2 + NAD(+) = sirohydrochlorin + NADH + 2 H(+)</text>
        <dbReference type="Rhea" id="RHEA:15613"/>
        <dbReference type="ChEBI" id="CHEBI:15378"/>
        <dbReference type="ChEBI" id="CHEBI:57540"/>
        <dbReference type="ChEBI" id="CHEBI:57945"/>
        <dbReference type="ChEBI" id="CHEBI:58351"/>
        <dbReference type="ChEBI" id="CHEBI:58827"/>
        <dbReference type="EC" id="1.3.1.76"/>
    </reaction>
</comment>
<comment type="caution">
    <text evidence="7">The sequence shown here is derived from an EMBL/GenBank/DDBJ whole genome shotgun (WGS) entry which is preliminary data.</text>
</comment>
<evidence type="ECO:0000256" key="1">
    <source>
        <dbReference type="ARBA" id="ARBA00005010"/>
    </source>
</evidence>
<dbReference type="Proteomes" id="UP000245380">
    <property type="component" value="Unassembled WGS sequence"/>
</dbReference>
<dbReference type="OrthoDB" id="9773765at2"/>
<comment type="pathway">
    <text evidence="1">Porphyrin-containing compound metabolism; siroheme biosynthesis; sirohydrochlorin from precorrin-2: step 1/1.</text>
</comment>
<dbReference type="EMBL" id="MPDK01000002">
    <property type="protein sequence ID" value="PWI58725.1"/>
    <property type="molecule type" value="Genomic_DNA"/>
</dbReference>
<dbReference type="SUPFAM" id="SSF51735">
    <property type="entry name" value="NAD(P)-binding Rossmann-fold domains"/>
    <property type="match status" value="1"/>
</dbReference>
<keyword evidence="8" id="KW-1185">Reference proteome</keyword>
<dbReference type="InterPro" id="IPR006367">
    <property type="entry name" value="Sirohaem_synthase_N"/>
</dbReference>